<sequence>MAFIDITREGNALYAKLQEQKYTKFDEKKISKLENETRKLITKYLINFTELDNDQTSATTLNIVFHNIFQEHQKINRIVKMQNVIEELRKLKKKFYAISDLDTSMKYAKRLLEEANRFKDRLAGDKSNERFPDIFYELQVLIQRIENACRSTKAQVMLESVSGVVTLGTAAVSGAIGIANGVLRGAADTAASAATAVAISGVKVNKSATIAATLMNASFITKVVSKNLLVYRFLFERHIQWKVEETNETLLYNCTLSARINEFLQYMNSNDKKSFTNSTSKQDWTKLLNVRHTSKSKQLKYLASILFLEFTKDEFE</sequence>
<dbReference type="AlphaFoldDB" id="A0AAD8B6G2"/>
<name>A0AAD8B6G2_BIOPF</name>
<accession>A0AAD8B6G2</accession>
<protein>
    <submittedName>
        <fullName evidence="1">Uncharacterized protein</fullName>
    </submittedName>
</protein>
<keyword evidence="2" id="KW-1185">Reference proteome</keyword>
<reference evidence="1" key="1">
    <citation type="journal article" date="2023" name="PLoS Negl. Trop. Dis.">
        <title>A genome sequence for Biomphalaria pfeifferi, the major vector snail for the human-infecting parasite Schistosoma mansoni.</title>
        <authorList>
            <person name="Bu L."/>
            <person name="Lu L."/>
            <person name="Laidemitt M.R."/>
            <person name="Zhang S.M."/>
            <person name="Mutuku M."/>
            <person name="Mkoji G."/>
            <person name="Steinauer M."/>
            <person name="Loker E.S."/>
        </authorList>
    </citation>
    <scope>NUCLEOTIDE SEQUENCE</scope>
    <source>
        <strain evidence="1">KasaAsao</strain>
    </source>
</reference>
<reference evidence="1" key="2">
    <citation type="submission" date="2023-04" db="EMBL/GenBank/DDBJ databases">
        <authorList>
            <person name="Bu L."/>
            <person name="Lu L."/>
            <person name="Laidemitt M.R."/>
            <person name="Zhang S.M."/>
            <person name="Mutuku M."/>
            <person name="Mkoji G."/>
            <person name="Steinauer M."/>
            <person name="Loker E.S."/>
        </authorList>
    </citation>
    <scope>NUCLEOTIDE SEQUENCE</scope>
    <source>
        <strain evidence="1">KasaAsao</strain>
        <tissue evidence="1">Whole Snail</tissue>
    </source>
</reference>
<evidence type="ECO:0000313" key="2">
    <source>
        <dbReference type="Proteomes" id="UP001233172"/>
    </source>
</evidence>
<organism evidence="1 2">
    <name type="scientific">Biomphalaria pfeifferi</name>
    <name type="common">Bloodfluke planorb</name>
    <name type="synonym">Freshwater snail</name>
    <dbReference type="NCBI Taxonomy" id="112525"/>
    <lineage>
        <taxon>Eukaryota</taxon>
        <taxon>Metazoa</taxon>
        <taxon>Spiralia</taxon>
        <taxon>Lophotrochozoa</taxon>
        <taxon>Mollusca</taxon>
        <taxon>Gastropoda</taxon>
        <taxon>Heterobranchia</taxon>
        <taxon>Euthyneura</taxon>
        <taxon>Panpulmonata</taxon>
        <taxon>Hygrophila</taxon>
        <taxon>Lymnaeoidea</taxon>
        <taxon>Planorbidae</taxon>
        <taxon>Biomphalaria</taxon>
    </lineage>
</organism>
<evidence type="ECO:0000313" key="1">
    <source>
        <dbReference type="EMBL" id="KAK0048279.1"/>
    </source>
</evidence>
<comment type="caution">
    <text evidence="1">The sequence shown here is derived from an EMBL/GenBank/DDBJ whole genome shotgun (WGS) entry which is preliminary data.</text>
</comment>
<dbReference type="EMBL" id="JASAOG010000139">
    <property type="protein sequence ID" value="KAK0048279.1"/>
    <property type="molecule type" value="Genomic_DNA"/>
</dbReference>
<proteinExistence type="predicted"/>
<gene>
    <name evidence="1" type="ORF">Bpfe_022221</name>
</gene>
<dbReference type="Proteomes" id="UP001233172">
    <property type="component" value="Unassembled WGS sequence"/>
</dbReference>